<feature type="domain" description="Right handed beta helix" evidence="2">
    <location>
        <begin position="113"/>
        <end position="226"/>
    </location>
</feature>
<sequence>MKNILMLLLGFIAMPQSVHAEMCDILGGGIGYTKYLDKNTVPHSTATTYAELKSQLAQGITYIYIPPDVTIEIPSQQNAIVINENQTIFSDRGEKGSEGALLKTPYLNENANNYPVFMIKSHARLTGLRIEGPYQESNTNAQTIGLQTLPGSQGVQIDNNEIYGWPWAGISIKQSESNTVHHNYIHNNIKSELGYGIVVQNGNAQVEISCNVFNANRHAIAGSGSAGEGYYAHANLVLNGGGYGAYHQFDMHKSGEIGGEYVNIQNNWFDYGRYGTSNRSSIGLRGVPSQGPATITDNFFSQDYNVGTQTAVSVEGGVPTKEDILATNKFTVPMVYGKYGEGCVMNFDSDNKPQVVNCKSVGL</sequence>
<dbReference type="Pfam" id="PF13229">
    <property type="entry name" value="Beta_helix"/>
    <property type="match status" value="1"/>
</dbReference>
<feature type="signal peptide" evidence="1">
    <location>
        <begin position="1"/>
        <end position="20"/>
    </location>
</feature>
<proteinExistence type="predicted"/>
<dbReference type="InterPro" id="IPR006626">
    <property type="entry name" value="PbH1"/>
</dbReference>
<dbReference type="Gene3D" id="2.160.20.10">
    <property type="entry name" value="Single-stranded right-handed beta-helix, Pectin lyase-like"/>
    <property type="match status" value="1"/>
</dbReference>
<dbReference type="OrthoDB" id="8320584at2"/>
<accession>A0A502GUL2</accession>
<evidence type="ECO:0000259" key="2">
    <source>
        <dbReference type="Pfam" id="PF13229"/>
    </source>
</evidence>
<keyword evidence="1" id="KW-0732">Signal</keyword>
<evidence type="ECO:0000313" key="3">
    <source>
        <dbReference type="EMBL" id="TPG64930.1"/>
    </source>
</evidence>
<protein>
    <submittedName>
        <fullName evidence="3">Right-handed parallel beta-helix repeat-containing protein</fullName>
    </submittedName>
</protein>
<organism evidence="3 4">
    <name type="scientific">Ewingella americana</name>
    <dbReference type="NCBI Taxonomy" id="41202"/>
    <lineage>
        <taxon>Bacteria</taxon>
        <taxon>Pseudomonadati</taxon>
        <taxon>Pseudomonadota</taxon>
        <taxon>Gammaproteobacteria</taxon>
        <taxon>Enterobacterales</taxon>
        <taxon>Yersiniaceae</taxon>
        <taxon>Ewingella</taxon>
    </lineage>
</organism>
<name>A0A502GUL2_9GAMM</name>
<evidence type="ECO:0000256" key="1">
    <source>
        <dbReference type="SAM" id="SignalP"/>
    </source>
</evidence>
<feature type="chain" id="PRO_5021245307" evidence="1">
    <location>
        <begin position="21"/>
        <end position="363"/>
    </location>
</feature>
<dbReference type="InterPro" id="IPR012334">
    <property type="entry name" value="Pectin_lyas_fold"/>
</dbReference>
<dbReference type="SMART" id="SM00710">
    <property type="entry name" value="PbH1"/>
    <property type="match status" value="3"/>
</dbReference>
<comment type="caution">
    <text evidence="3">The sequence shown here is derived from an EMBL/GenBank/DDBJ whole genome shotgun (WGS) entry which is preliminary data.</text>
</comment>
<dbReference type="SUPFAM" id="SSF51126">
    <property type="entry name" value="Pectin lyase-like"/>
    <property type="match status" value="1"/>
</dbReference>
<evidence type="ECO:0000313" key="4">
    <source>
        <dbReference type="Proteomes" id="UP000317663"/>
    </source>
</evidence>
<reference evidence="3 4" key="1">
    <citation type="journal article" date="2019" name="Environ. Microbiol.">
        <title>Species interactions and distinct microbial communities in high Arctic permafrost affected cryosols are associated with the CH4 and CO2 gas fluxes.</title>
        <authorList>
            <person name="Altshuler I."/>
            <person name="Hamel J."/>
            <person name="Turney S."/>
            <person name="Magnuson E."/>
            <person name="Levesque R."/>
            <person name="Greer C."/>
            <person name="Whyte L.G."/>
        </authorList>
    </citation>
    <scope>NUCLEOTIDE SEQUENCE [LARGE SCALE GENOMIC DNA]</scope>
    <source>
        <strain evidence="3 4">E4</strain>
    </source>
</reference>
<gene>
    <name evidence="3" type="ORF">EAH77_01390</name>
</gene>
<dbReference type="InterPro" id="IPR011050">
    <property type="entry name" value="Pectin_lyase_fold/virulence"/>
</dbReference>
<dbReference type="AlphaFoldDB" id="A0A502GUL2"/>
<dbReference type="Proteomes" id="UP000317663">
    <property type="component" value="Unassembled WGS sequence"/>
</dbReference>
<keyword evidence="4" id="KW-1185">Reference proteome</keyword>
<dbReference type="InterPro" id="IPR039448">
    <property type="entry name" value="Beta_helix"/>
</dbReference>
<dbReference type="EMBL" id="RCZD01000001">
    <property type="protein sequence ID" value="TPG64930.1"/>
    <property type="molecule type" value="Genomic_DNA"/>
</dbReference>